<dbReference type="Pfam" id="PF19258">
    <property type="entry name" value="KxYKxGKxW_sig"/>
    <property type="match status" value="1"/>
</dbReference>
<feature type="signal peptide" evidence="3">
    <location>
        <begin position="1"/>
        <end position="46"/>
    </location>
</feature>
<evidence type="ECO:0000256" key="3">
    <source>
        <dbReference type="SAM" id="SignalP"/>
    </source>
</evidence>
<evidence type="ECO:0008006" key="6">
    <source>
        <dbReference type="Google" id="ProtNLM"/>
    </source>
</evidence>
<gene>
    <name evidence="4" type="ORF">C5L31_000947</name>
</gene>
<reference evidence="4 5" key="1">
    <citation type="journal article" date="2019" name="Appl. Microbiol. Biotechnol.">
        <title>Uncovering carbohydrate metabolism through a genotype-phenotype association study of 56 lactic acid bacteria genomes.</title>
        <authorList>
            <person name="Buron-Moles G."/>
            <person name="Chailyan A."/>
            <person name="Dolejs I."/>
            <person name="Forster J."/>
            <person name="Miks M.H."/>
        </authorList>
    </citation>
    <scope>NUCLEOTIDE SEQUENCE [LARGE SCALE GENOMIC DNA]</scope>
    <source>
        <strain evidence="4 5">ATCC 49373</strain>
    </source>
</reference>
<feature type="chain" id="PRO_5020909965" description="Mub B2-like domain-containing protein" evidence="3">
    <location>
        <begin position="47"/>
        <end position="822"/>
    </location>
</feature>
<dbReference type="STRING" id="1122149.FD44_GL000761"/>
<evidence type="ECO:0000256" key="2">
    <source>
        <dbReference type="SAM" id="MobiDB-lite"/>
    </source>
</evidence>
<dbReference type="RefSeq" id="WP_029327483.1">
    <property type="nucleotide sequence ID" value="NZ_PUFO01000084.1"/>
</dbReference>
<feature type="region of interest" description="Disordered" evidence="2">
    <location>
        <begin position="71"/>
        <end position="102"/>
    </location>
</feature>
<organism evidence="4 5">
    <name type="scientific">Secundilactobacillus malefermentans</name>
    <dbReference type="NCBI Taxonomy" id="176292"/>
    <lineage>
        <taxon>Bacteria</taxon>
        <taxon>Bacillati</taxon>
        <taxon>Bacillota</taxon>
        <taxon>Bacilli</taxon>
        <taxon>Lactobacillales</taxon>
        <taxon>Lactobacillaceae</taxon>
        <taxon>Secundilactobacillus</taxon>
    </lineage>
</organism>
<dbReference type="EMBL" id="PUFO01000084">
    <property type="protein sequence ID" value="TDG73700.1"/>
    <property type="molecule type" value="Genomic_DNA"/>
</dbReference>
<dbReference type="InterPro" id="IPR022263">
    <property type="entry name" value="KxYKxGKxW"/>
</dbReference>
<feature type="region of interest" description="Disordered" evidence="2">
    <location>
        <begin position="127"/>
        <end position="146"/>
    </location>
</feature>
<evidence type="ECO:0000256" key="1">
    <source>
        <dbReference type="ARBA" id="ARBA00022729"/>
    </source>
</evidence>
<accession>A0A4R5NHM1</accession>
<dbReference type="AlphaFoldDB" id="A0A4R5NHM1"/>
<keyword evidence="5" id="KW-1185">Reference proteome</keyword>
<evidence type="ECO:0000313" key="4">
    <source>
        <dbReference type="EMBL" id="TDG73700.1"/>
    </source>
</evidence>
<dbReference type="Proteomes" id="UP000294854">
    <property type="component" value="Unassembled WGS sequence"/>
</dbReference>
<sequence>MNRKNWVTDTKTHYKMYKSGRNWVVAGISLLSFGAFLAGGAGFAHADTATDPVSEAPTTKTVVTPVAAAETTPTEVAAETPVTPVEETPAASEAEPESSPVVAEEVVPKVTEPAASTQIKTPEVAQPVAEKPVATKRSAPSARAAQVPTAAVKSPITVTSEAVTPTVEAGDSAVFKVTFDATGIKTNYHNAKLTLTLPTIDGTTLGNQLADLAVAGVTPIINTKGQLEYDFATLSETSANIVLNFKTDRTQAKDGEKLALTVTFTADELDLAPTVSATSGPATVSNNKVVGSVTNHIGSIKDSAGETHINPTQNDSVVWNWAVNIPTSQNGVKLIQAGKNIIFTYTLPKGLTYVGMDSADGLTNPTPTVVVDSATGITTLTWTQPASSLADQVANDQTYKFGVKTMVDDDVANYEELATTGQYTATYTDGTTDTETSSALTDATVTVTPYDPSTLPTTSGKVAASVSAGPADGKGHTTLDYTSGNPTVYIEDNPILLTYDVLTGVYGSQQTSSTYPNLKCFGMHQEFDGNQVLQTIQLNPAVYRPNMSYKDQPLTVYPFVTLAVKYAGENTTNQYQVLSSNIDTSKKNVFTRTDLLAMGLDASKDVIDVFMYYHLDADGQALPTDPDTWYFNIKPTNTNNTTNGVSSNIDYASLPADSGAPNGTAQEFFFTTSVKDGYTGTLTNQFVPQYGVNAPISAHHDHYFTLGDWRVFAKEAGGQYTWLKNPNLVEVASRPTGTTKIVNTSTSLVGTADSKEIAAGTHQVKVDFGVANGSLGNLVASGKDFTTYTLLPKGVTFDAANTVADGEKTVSVSDGNYQGTGQ</sequence>
<dbReference type="OrthoDB" id="2299317at2"/>
<evidence type="ECO:0000313" key="5">
    <source>
        <dbReference type="Proteomes" id="UP000294854"/>
    </source>
</evidence>
<protein>
    <recommendedName>
        <fullName evidence="6">Mub B2-like domain-containing protein</fullName>
    </recommendedName>
</protein>
<proteinExistence type="predicted"/>
<comment type="caution">
    <text evidence="4">The sequence shown here is derived from an EMBL/GenBank/DDBJ whole genome shotgun (WGS) entry which is preliminary data.</text>
</comment>
<keyword evidence="1 3" id="KW-0732">Signal</keyword>
<dbReference type="NCBIfam" id="TIGR03715">
    <property type="entry name" value="KxYKxGKxW"/>
    <property type="match status" value="1"/>
</dbReference>
<name>A0A4R5NHM1_9LACO</name>